<reference evidence="3" key="1">
    <citation type="submission" date="2022-08" db="EMBL/GenBank/DDBJ databases">
        <title>A Global Phylogenomic Analysis of the Shiitake Genus Lentinula.</title>
        <authorList>
            <consortium name="DOE Joint Genome Institute"/>
            <person name="Sierra-Patev S."/>
            <person name="Min B."/>
            <person name="Naranjo-Ortiz M."/>
            <person name="Looney B."/>
            <person name="Konkel Z."/>
            <person name="Slot J.C."/>
            <person name="Sakamoto Y."/>
            <person name="Steenwyk J.L."/>
            <person name="Rokas A."/>
            <person name="Carro J."/>
            <person name="Camarero S."/>
            <person name="Ferreira P."/>
            <person name="Molpeceres G."/>
            <person name="Ruiz-Duenas F.J."/>
            <person name="Serrano A."/>
            <person name="Henrissat B."/>
            <person name="Drula E."/>
            <person name="Hughes K.W."/>
            <person name="Mata J.L."/>
            <person name="Ishikawa N.K."/>
            <person name="Vargas-Isla R."/>
            <person name="Ushijima S."/>
            <person name="Smith C.A."/>
            <person name="Ahrendt S."/>
            <person name="Andreopoulos W."/>
            <person name="He G."/>
            <person name="Labutti K."/>
            <person name="Lipzen A."/>
            <person name="Ng V."/>
            <person name="Riley R."/>
            <person name="Sandor L."/>
            <person name="Barry K."/>
            <person name="Martinez A.T."/>
            <person name="Xiao Y."/>
            <person name="Gibbons J.G."/>
            <person name="Terashima K."/>
            <person name="Grigoriev I.V."/>
            <person name="Hibbett D.S."/>
        </authorList>
    </citation>
    <scope>NUCLEOTIDE SEQUENCE</scope>
    <source>
        <strain evidence="3">JLM2183</strain>
    </source>
</reference>
<evidence type="ECO:0000313" key="3">
    <source>
        <dbReference type="EMBL" id="KAJ4485389.1"/>
    </source>
</evidence>
<comment type="caution">
    <text evidence="3">The sequence shown here is derived from an EMBL/GenBank/DDBJ whole genome shotgun (WGS) entry which is preliminary data.</text>
</comment>
<evidence type="ECO:0000256" key="1">
    <source>
        <dbReference type="SAM" id="MobiDB-lite"/>
    </source>
</evidence>
<proteinExistence type="predicted"/>
<sequence length="305" mass="33670">MYLNPAYLVLIFVSSTFAIPLTPVSTNGIQTRSEPLRPGTQIHITFPTHSIGNPDKLTETEVCDRSKQALEKAALILPELKDLQATCGTYPGTRPSKSKESIISFVLNIARAPESTGVAFCNPVCIGTIHVKTGRIYLTGRRITRGNKEIAQMVLITEQGLEVPWQSDPTKASPAPESGTHITIDSKYNLRGTGPMTKEEIQKSVQNMLDYVPDILPEMKTPLSFTFGKNINPGPPISSSGFLQVPPMIYFKLTPSPKLDFCNPTCDGRILVKEDIAFILGSRSTMREGMKIERMIKIVPIRKVR</sequence>
<dbReference type="Proteomes" id="UP001150266">
    <property type="component" value="Unassembled WGS sequence"/>
</dbReference>
<feature type="region of interest" description="Disordered" evidence="1">
    <location>
        <begin position="165"/>
        <end position="189"/>
    </location>
</feature>
<dbReference type="AlphaFoldDB" id="A0A9W9DUE3"/>
<accession>A0A9W9DUE3</accession>
<dbReference type="OrthoDB" id="2945798at2759"/>
<feature type="signal peptide" evidence="2">
    <location>
        <begin position="1"/>
        <end position="18"/>
    </location>
</feature>
<organism evidence="3 4">
    <name type="scientific">Lentinula aciculospora</name>
    <dbReference type="NCBI Taxonomy" id="153920"/>
    <lineage>
        <taxon>Eukaryota</taxon>
        <taxon>Fungi</taxon>
        <taxon>Dikarya</taxon>
        <taxon>Basidiomycota</taxon>
        <taxon>Agaricomycotina</taxon>
        <taxon>Agaricomycetes</taxon>
        <taxon>Agaricomycetidae</taxon>
        <taxon>Agaricales</taxon>
        <taxon>Marasmiineae</taxon>
        <taxon>Omphalotaceae</taxon>
        <taxon>Lentinula</taxon>
    </lineage>
</organism>
<evidence type="ECO:0000313" key="4">
    <source>
        <dbReference type="Proteomes" id="UP001150266"/>
    </source>
</evidence>
<keyword evidence="4" id="KW-1185">Reference proteome</keyword>
<gene>
    <name evidence="3" type="ORF">J3R30DRAFT_1350356</name>
</gene>
<protein>
    <submittedName>
        <fullName evidence="3">Uncharacterized protein</fullName>
    </submittedName>
</protein>
<evidence type="ECO:0000256" key="2">
    <source>
        <dbReference type="SAM" id="SignalP"/>
    </source>
</evidence>
<keyword evidence="2" id="KW-0732">Signal</keyword>
<name>A0A9W9DUE3_9AGAR</name>
<dbReference type="EMBL" id="JAOTPV010000003">
    <property type="protein sequence ID" value="KAJ4485389.1"/>
    <property type="molecule type" value="Genomic_DNA"/>
</dbReference>
<feature type="chain" id="PRO_5040866191" evidence="2">
    <location>
        <begin position="19"/>
        <end position="305"/>
    </location>
</feature>